<accession>A0A0B1TLM9</accession>
<sequence>MLPNTAQGCRQMYIHCSTPAGYARSNMVFNDTPPPLRVGKDVKALISCFKGSWRSSQGGSYIYVTSVRCFATK</sequence>
<proteinExistence type="predicted"/>
<name>A0A0B1TLM9_OESDE</name>
<evidence type="ECO:0000313" key="2">
    <source>
        <dbReference type="Proteomes" id="UP000053660"/>
    </source>
</evidence>
<protein>
    <submittedName>
        <fullName evidence="1">Uncharacterized protein</fullName>
    </submittedName>
</protein>
<dbReference type="Proteomes" id="UP000053660">
    <property type="component" value="Unassembled WGS sequence"/>
</dbReference>
<dbReference type="AlphaFoldDB" id="A0A0B1TLM9"/>
<organism evidence="1 2">
    <name type="scientific">Oesophagostomum dentatum</name>
    <name type="common">Nodular worm</name>
    <dbReference type="NCBI Taxonomy" id="61180"/>
    <lineage>
        <taxon>Eukaryota</taxon>
        <taxon>Metazoa</taxon>
        <taxon>Ecdysozoa</taxon>
        <taxon>Nematoda</taxon>
        <taxon>Chromadorea</taxon>
        <taxon>Rhabditida</taxon>
        <taxon>Rhabditina</taxon>
        <taxon>Rhabditomorpha</taxon>
        <taxon>Strongyloidea</taxon>
        <taxon>Strongylidae</taxon>
        <taxon>Oesophagostomum</taxon>
    </lineage>
</organism>
<dbReference type="OrthoDB" id="5795513at2759"/>
<reference evidence="1 2" key="1">
    <citation type="submission" date="2014-03" db="EMBL/GenBank/DDBJ databases">
        <title>Draft genome of the hookworm Oesophagostomum dentatum.</title>
        <authorList>
            <person name="Mitreva M."/>
        </authorList>
    </citation>
    <scope>NUCLEOTIDE SEQUENCE [LARGE SCALE GENOMIC DNA]</scope>
    <source>
        <strain evidence="1 2">OD-Hann</strain>
    </source>
</reference>
<keyword evidence="2" id="KW-1185">Reference proteome</keyword>
<gene>
    <name evidence="1" type="ORF">OESDEN_03310</name>
</gene>
<evidence type="ECO:0000313" key="1">
    <source>
        <dbReference type="EMBL" id="KHJ96717.1"/>
    </source>
</evidence>
<dbReference type="EMBL" id="KN549600">
    <property type="protein sequence ID" value="KHJ96717.1"/>
    <property type="molecule type" value="Genomic_DNA"/>
</dbReference>